<comment type="caution">
    <text evidence="2">The sequence shown here is derived from an EMBL/GenBank/DDBJ whole genome shotgun (WGS) entry which is preliminary data.</text>
</comment>
<feature type="region of interest" description="Disordered" evidence="1">
    <location>
        <begin position="39"/>
        <end position="64"/>
    </location>
</feature>
<keyword evidence="3" id="KW-1185">Reference proteome</keyword>
<reference evidence="2 3" key="1">
    <citation type="submission" date="2021-06" db="EMBL/GenBank/DDBJ databases">
        <title>Caerostris darwini draft genome.</title>
        <authorList>
            <person name="Kono N."/>
            <person name="Arakawa K."/>
        </authorList>
    </citation>
    <scope>NUCLEOTIDE SEQUENCE [LARGE SCALE GENOMIC DNA]</scope>
</reference>
<organism evidence="2 3">
    <name type="scientific">Caerostris darwini</name>
    <dbReference type="NCBI Taxonomy" id="1538125"/>
    <lineage>
        <taxon>Eukaryota</taxon>
        <taxon>Metazoa</taxon>
        <taxon>Ecdysozoa</taxon>
        <taxon>Arthropoda</taxon>
        <taxon>Chelicerata</taxon>
        <taxon>Arachnida</taxon>
        <taxon>Araneae</taxon>
        <taxon>Araneomorphae</taxon>
        <taxon>Entelegynae</taxon>
        <taxon>Araneoidea</taxon>
        <taxon>Araneidae</taxon>
        <taxon>Caerostris</taxon>
    </lineage>
</organism>
<dbReference type="EMBL" id="BPLQ01015303">
    <property type="protein sequence ID" value="GIY87129.1"/>
    <property type="molecule type" value="Genomic_DNA"/>
</dbReference>
<sequence>MPAACHWLVTYDPPTDQWCAVGGPRTGTRTPRVALTRTKAPFHAASPSKGPRLGGPGQIQSSPLALDPFKVWPLTDT</sequence>
<name>A0AAV4WY29_9ARAC</name>
<evidence type="ECO:0000256" key="1">
    <source>
        <dbReference type="SAM" id="MobiDB-lite"/>
    </source>
</evidence>
<evidence type="ECO:0000313" key="3">
    <source>
        <dbReference type="Proteomes" id="UP001054837"/>
    </source>
</evidence>
<dbReference type="AlphaFoldDB" id="A0AAV4WY29"/>
<dbReference type="Proteomes" id="UP001054837">
    <property type="component" value="Unassembled WGS sequence"/>
</dbReference>
<evidence type="ECO:0008006" key="4">
    <source>
        <dbReference type="Google" id="ProtNLM"/>
    </source>
</evidence>
<protein>
    <recommendedName>
        <fullName evidence="4">Galactose oxidase</fullName>
    </recommendedName>
</protein>
<gene>
    <name evidence="2" type="ORF">CDAR_205731</name>
</gene>
<proteinExistence type="predicted"/>
<evidence type="ECO:0000313" key="2">
    <source>
        <dbReference type="EMBL" id="GIY87129.1"/>
    </source>
</evidence>
<accession>A0AAV4WY29</accession>